<organism evidence="1 2">
    <name type="scientific">Austropuccinia psidii MF-1</name>
    <dbReference type="NCBI Taxonomy" id="1389203"/>
    <lineage>
        <taxon>Eukaryota</taxon>
        <taxon>Fungi</taxon>
        <taxon>Dikarya</taxon>
        <taxon>Basidiomycota</taxon>
        <taxon>Pucciniomycotina</taxon>
        <taxon>Pucciniomycetes</taxon>
        <taxon>Pucciniales</taxon>
        <taxon>Sphaerophragmiaceae</taxon>
        <taxon>Austropuccinia</taxon>
    </lineage>
</organism>
<protein>
    <submittedName>
        <fullName evidence="1">Uncharacterized protein</fullName>
    </submittedName>
</protein>
<proteinExistence type="predicted"/>
<name>A0A9Q3GZG3_9BASI</name>
<accession>A0A9Q3GZG3</accession>
<evidence type="ECO:0000313" key="1">
    <source>
        <dbReference type="EMBL" id="MBW0485277.1"/>
    </source>
</evidence>
<keyword evidence="2" id="KW-1185">Reference proteome</keyword>
<reference evidence="1" key="1">
    <citation type="submission" date="2021-03" db="EMBL/GenBank/DDBJ databases">
        <title>Draft genome sequence of rust myrtle Austropuccinia psidii MF-1, a brazilian biotype.</title>
        <authorList>
            <person name="Quecine M.C."/>
            <person name="Pachon D.M.R."/>
            <person name="Bonatelli M.L."/>
            <person name="Correr F.H."/>
            <person name="Franceschini L.M."/>
            <person name="Leite T.F."/>
            <person name="Margarido G.R.A."/>
            <person name="Almeida C.A."/>
            <person name="Ferrarezi J.A."/>
            <person name="Labate C.A."/>
        </authorList>
    </citation>
    <scope>NUCLEOTIDE SEQUENCE</scope>
    <source>
        <strain evidence="1">MF-1</strain>
    </source>
</reference>
<evidence type="ECO:0000313" key="2">
    <source>
        <dbReference type="Proteomes" id="UP000765509"/>
    </source>
</evidence>
<dbReference type="AlphaFoldDB" id="A0A9Q3GZG3"/>
<comment type="caution">
    <text evidence="1">The sequence shown here is derived from an EMBL/GenBank/DDBJ whole genome shotgun (WGS) entry which is preliminary data.</text>
</comment>
<gene>
    <name evidence="1" type="ORF">O181_024992</name>
</gene>
<dbReference type="Proteomes" id="UP000765509">
    <property type="component" value="Unassembled WGS sequence"/>
</dbReference>
<sequence length="175" mass="20206">MRKSADEHTNPIEEFLVDYKEATQLEIQEISLEEGLPQDIPNKNFCKHTKAAQKFLVTPTKGKEYIHGIASKINFCVDNYQYPLIVNSGAHCSIVATEYLERNFPNWEKQLFPTKGKNLKCASGKMTSIGTIIKEIIILHREENIRLKPKLLVEDSHIQVFLLGTDYQRIYRIEI</sequence>
<dbReference type="EMBL" id="AVOT02008087">
    <property type="protein sequence ID" value="MBW0485277.1"/>
    <property type="molecule type" value="Genomic_DNA"/>
</dbReference>